<evidence type="ECO:0000256" key="3">
    <source>
        <dbReference type="ARBA" id="ARBA00022475"/>
    </source>
</evidence>
<keyword evidence="6 7" id="KW-0472">Membrane</keyword>
<dbReference type="STRING" id="89784.SAMN04489725_11743"/>
<sequence>MAIIHLVSLIEHYGYLGLFVMLMLEYFILVVPGETALTTTGVLSRSGVLHLNIGWLIVVTALGTFVGSTIAYGIGRICGRPLLVRYGKYVGLTEKRLASSERMFQKHPWVILIVGKYIAVVRDIVPYLAGINRTSLRVFIPLNLLASFMWTATFLALGGVIGGLWKFVLHHWQISIVPAVIVVVGCGYGYWLLKKRMHAALDHERSLEG</sequence>
<feature type="domain" description="VTT" evidence="8">
    <location>
        <begin position="31"/>
        <end position="158"/>
    </location>
</feature>
<dbReference type="AlphaFoldDB" id="A0A1H2WZG7"/>
<evidence type="ECO:0000256" key="7">
    <source>
        <dbReference type="SAM" id="Phobius"/>
    </source>
</evidence>
<organism evidence="9 10">
    <name type="scientific">Alicyclobacillus hesperidum</name>
    <dbReference type="NCBI Taxonomy" id="89784"/>
    <lineage>
        <taxon>Bacteria</taxon>
        <taxon>Bacillati</taxon>
        <taxon>Bacillota</taxon>
        <taxon>Bacilli</taxon>
        <taxon>Bacillales</taxon>
        <taxon>Alicyclobacillaceae</taxon>
        <taxon>Alicyclobacillus</taxon>
    </lineage>
</organism>
<reference evidence="10" key="1">
    <citation type="submission" date="2016-10" db="EMBL/GenBank/DDBJ databases">
        <authorList>
            <person name="Varghese N."/>
        </authorList>
    </citation>
    <scope>NUCLEOTIDE SEQUENCE [LARGE SCALE GENOMIC DNA]</scope>
    <source>
        <strain evidence="10">DSM 12489</strain>
    </source>
</reference>
<name>A0A1H2WZG7_9BACL</name>
<keyword evidence="4 7" id="KW-0812">Transmembrane</keyword>
<feature type="transmembrane region" description="Helical" evidence="7">
    <location>
        <begin position="142"/>
        <end position="165"/>
    </location>
</feature>
<dbReference type="GO" id="GO:0005886">
    <property type="term" value="C:plasma membrane"/>
    <property type="evidence" value="ECO:0007669"/>
    <property type="project" value="UniProtKB-SubCell"/>
</dbReference>
<comment type="similarity">
    <text evidence="2">Belongs to the DedA family.</text>
</comment>
<dbReference type="Pfam" id="PF09335">
    <property type="entry name" value="VTT_dom"/>
    <property type="match status" value="1"/>
</dbReference>
<dbReference type="RefSeq" id="WP_237716449.1">
    <property type="nucleotide sequence ID" value="NZ_BSRA01000003.1"/>
</dbReference>
<keyword evidence="10" id="KW-1185">Reference proteome</keyword>
<evidence type="ECO:0000256" key="2">
    <source>
        <dbReference type="ARBA" id="ARBA00010792"/>
    </source>
</evidence>
<proteinExistence type="inferred from homology"/>
<evidence type="ECO:0000256" key="6">
    <source>
        <dbReference type="ARBA" id="ARBA00023136"/>
    </source>
</evidence>
<evidence type="ECO:0000313" key="9">
    <source>
        <dbReference type="EMBL" id="SDW85644.1"/>
    </source>
</evidence>
<accession>A0A1H2WZG7</accession>
<dbReference type="PANTHER" id="PTHR42709">
    <property type="entry name" value="ALKALINE PHOSPHATASE LIKE PROTEIN"/>
    <property type="match status" value="1"/>
</dbReference>
<feature type="transmembrane region" description="Helical" evidence="7">
    <location>
        <begin position="53"/>
        <end position="75"/>
    </location>
</feature>
<protein>
    <submittedName>
        <fullName evidence="9">Membrane protein DedA, SNARE-associated domain</fullName>
    </submittedName>
</protein>
<evidence type="ECO:0000256" key="4">
    <source>
        <dbReference type="ARBA" id="ARBA00022692"/>
    </source>
</evidence>
<feature type="transmembrane region" description="Helical" evidence="7">
    <location>
        <begin position="12"/>
        <end position="33"/>
    </location>
</feature>
<dbReference type="InterPro" id="IPR051311">
    <property type="entry name" value="DedA_domain"/>
</dbReference>
<evidence type="ECO:0000256" key="1">
    <source>
        <dbReference type="ARBA" id="ARBA00004651"/>
    </source>
</evidence>
<dbReference type="PANTHER" id="PTHR42709:SF6">
    <property type="entry name" value="UNDECAPRENYL PHOSPHATE TRANSPORTER A"/>
    <property type="match status" value="1"/>
</dbReference>
<feature type="transmembrane region" description="Helical" evidence="7">
    <location>
        <begin position="171"/>
        <end position="193"/>
    </location>
</feature>
<dbReference type="InterPro" id="IPR032816">
    <property type="entry name" value="VTT_dom"/>
</dbReference>
<evidence type="ECO:0000313" key="10">
    <source>
        <dbReference type="Proteomes" id="UP000182589"/>
    </source>
</evidence>
<keyword evidence="3" id="KW-1003">Cell membrane</keyword>
<evidence type="ECO:0000256" key="5">
    <source>
        <dbReference type="ARBA" id="ARBA00022989"/>
    </source>
</evidence>
<dbReference type="Proteomes" id="UP000182589">
    <property type="component" value="Unassembled WGS sequence"/>
</dbReference>
<gene>
    <name evidence="9" type="ORF">SAMN04489725_11743</name>
</gene>
<keyword evidence="5 7" id="KW-1133">Transmembrane helix</keyword>
<comment type="subcellular location">
    <subcellularLocation>
        <location evidence="1">Cell membrane</location>
        <topology evidence="1">Multi-pass membrane protein</topology>
    </subcellularLocation>
</comment>
<dbReference type="EMBL" id="FNOJ01000017">
    <property type="protein sequence ID" value="SDW85644.1"/>
    <property type="molecule type" value="Genomic_DNA"/>
</dbReference>
<evidence type="ECO:0000259" key="8">
    <source>
        <dbReference type="Pfam" id="PF09335"/>
    </source>
</evidence>